<dbReference type="Proteomes" id="UP000789901">
    <property type="component" value="Unassembled WGS sequence"/>
</dbReference>
<gene>
    <name evidence="1" type="ORF">GMARGA_LOCUS6723</name>
</gene>
<evidence type="ECO:0000313" key="1">
    <source>
        <dbReference type="EMBL" id="CAG8597654.1"/>
    </source>
</evidence>
<protein>
    <submittedName>
        <fullName evidence="1">35279_t:CDS:1</fullName>
    </submittedName>
</protein>
<name>A0ABN7UIV9_GIGMA</name>
<organism evidence="1 2">
    <name type="scientific">Gigaspora margarita</name>
    <dbReference type="NCBI Taxonomy" id="4874"/>
    <lineage>
        <taxon>Eukaryota</taxon>
        <taxon>Fungi</taxon>
        <taxon>Fungi incertae sedis</taxon>
        <taxon>Mucoromycota</taxon>
        <taxon>Glomeromycotina</taxon>
        <taxon>Glomeromycetes</taxon>
        <taxon>Diversisporales</taxon>
        <taxon>Gigasporaceae</taxon>
        <taxon>Gigaspora</taxon>
    </lineage>
</organism>
<keyword evidence="2" id="KW-1185">Reference proteome</keyword>
<dbReference type="EMBL" id="CAJVQB010003104">
    <property type="protein sequence ID" value="CAG8597654.1"/>
    <property type="molecule type" value="Genomic_DNA"/>
</dbReference>
<sequence>MNNIKENPKTNIEENLEYLAFCRSKLQKLEIYLNGTRSAFVKANKKVWY</sequence>
<evidence type="ECO:0000313" key="2">
    <source>
        <dbReference type="Proteomes" id="UP000789901"/>
    </source>
</evidence>
<comment type="caution">
    <text evidence="1">The sequence shown here is derived from an EMBL/GenBank/DDBJ whole genome shotgun (WGS) entry which is preliminary data.</text>
</comment>
<accession>A0ABN7UIV9</accession>
<reference evidence="1 2" key="1">
    <citation type="submission" date="2021-06" db="EMBL/GenBank/DDBJ databases">
        <authorList>
            <person name="Kallberg Y."/>
            <person name="Tangrot J."/>
            <person name="Rosling A."/>
        </authorList>
    </citation>
    <scope>NUCLEOTIDE SEQUENCE [LARGE SCALE GENOMIC DNA]</scope>
    <source>
        <strain evidence="1 2">120-4 pot B 10/14</strain>
    </source>
</reference>
<proteinExistence type="predicted"/>